<comment type="caution">
    <text evidence="3">The sequence shown here is derived from an EMBL/GenBank/DDBJ whole genome shotgun (WGS) entry which is preliminary data.</text>
</comment>
<keyword evidence="4" id="KW-1185">Reference proteome</keyword>
<evidence type="ECO:0000313" key="3">
    <source>
        <dbReference type="EMBL" id="MBB5837160.1"/>
    </source>
</evidence>
<dbReference type="AlphaFoldDB" id="A0A7W9J8K1"/>
<dbReference type="InterPro" id="IPR050955">
    <property type="entry name" value="Plant_Biomass_Hydrol_Est"/>
</dbReference>
<dbReference type="Gene3D" id="3.40.50.1820">
    <property type="entry name" value="alpha/beta hydrolase"/>
    <property type="match status" value="1"/>
</dbReference>
<dbReference type="EMBL" id="JACHMY010000001">
    <property type="protein sequence ID" value="MBB5837160.1"/>
    <property type="molecule type" value="Genomic_DNA"/>
</dbReference>
<dbReference type="InterPro" id="IPR029058">
    <property type="entry name" value="AB_hydrolase_fold"/>
</dbReference>
<evidence type="ECO:0000256" key="1">
    <source>
        <dbReference type="ARBA" id="ARBA00022729"/>
    </source>
</evidence>
<gene>
    <name evidence="3" type="ORF">HDA39_003894</name>
</gene>
<dbReference type="PANTHER" id="PTHR43037">
    <property type="entry name" value="UNNAMED PRODUCT-RELATED"/>
    <property type="match status" value="1"/>
</dbReference>
<dbReference type="RefSeq" id="WP_184796937.1">
    <property type="nucleotide sequence ID" value="NZ_JACHMY010000001.1"/>
</dbReference>
<reference evidence="3 4" key="1">
    <citation type="submission" date="2020-08" db="EMBL/GenBank/DDBJ databases">
        <title>Sequencing the genomes of 1000 actinobacteria strains.</title>
        <authorList>
            <person name="Klenk H.-P."/>
        </authorList>
    </citation>
    <scope>NUCLEOTIDE SEQUENCE [LARGE SCALE GENOMIC DNA]</scope>
    <source>
        <strain evidence="3 4">DSM 28967</strain>
    </source>
</reference>
<accession>A0A7W9J8K1</accession>
<evidence type="ECO:0000256" key="2">
    <source>
        <dbReference type="ARBA" id="ARBA00022801"/>
    </source>
</evidence>
<dbReference type="Proteomes" id="UP000549971">
    <property type="component" value="Unassembled WGS sequence"/>
</dbReference>
<proteinExistence type="predicted"/>
<protein>
    <submittedName>
        <fullName evidence="3">Putative peptidase</fullName>
    </submittedName>
</protein>
<sequence>MTDTQQVAPTAAFYQRGSIPIFASQADPRLHYLLYVPQQLKDDDQAPLLVVQHGTARTAAKYRDHLKPFADEHGVVILTPIFPAGLIDPTDLHNFKFIEYQGIRFDHMLLSIVDEVAERFPVATDKFYLHGFSGGGQFVHRFLYLHPERLAAASIGAPGRITQLDDKLDWWLGTRGFEEKFGQTIDFDALRRVPIQMVVGTEDVETWEINNPGESNWMDGVEKTGNTRIERLRTLEANFRSHGLDVTFDLVEGAAHSGSLMLPTVTTWMESLMNAHA</sequence>
<name>A0A7W9J8K1_9ACTN</name>
<dbReference type="PANTHER" id="PTHR43037:SF5">
    <property type="entry name" value="FERULOYL ESTERASE"/>
    <property type="match status" value="1"/>
</dbReference>
<keyword evidence="1" id="KW-0732">Signal</keyword>
<keyword evidence="2" id="KW-0378">Hydrolase</keyword>
<organism evidence="3 4">
    <name type="scientific">Kribbella italica</name>
    <dbReference type="NCBI Taxonomy" id="1540520"/>
    <lineage>
        <taxon>Bacteria</taxon>
        <taxon>Bacillati</taxon>
        <taxon>Actinomycetota</taxon>
        <taxon>Actinomycetes</taxon>
        <taxon>Propionibacteriales</taxon>
        <taxon>Kribbellaceae</taxon>
        <taxon>Kribbella</taxon>
    </lineage>
</organism>
<evidence type="ECO:0000313" key="4">
    <source>
        <dbReference type="Proteomes" id="UP000549971"/>
    </source>
</evidence>
<dbReference type="GO" id="GO:0016787">
    <property type="term" value="F:hydrolase activity"/>
    <property type="evidence" value="ECO:0007669"/>
    <property type="project" value="UniProtKB-KW"/>
</dbReference>
<dbReference type="SUPFAM" id="SSF53474">
    <property type="entry name" value="alpha/beta-Hydrolases"/>
    <property type="match status" value="1"/>
</dbReference>